<dbReference type="GO" id="GO:0004300">
    <property type="term" value="F:enoyl-CoA hydratase activity"/>
    <property type="evidence" value="ECO:0007669"/>
    <property type="project" value="TreeGrafter"/>
</dbReference>
<reference evidence="3 4" key="1">
    <citation type="submission" date="2019-03" db="EMBL/GenBank/DDBJ databases">
        <title>Ruegeria lutea sp. nov., a novel strain, isolated from marine sediment, the Masan Bay, South Korea.</title>
        <authorList>
            <person name="Kim J."/>
            <person name="Kim D.-Y."/>
            <person name="Lee S.-S."/>
        </authorList>
    </citation>
    <scope>NUCLEOTIDE SEQUENCE [LARGE SCALE GENOMIC DNA]</scope>
    <source>
        <strain evidence="3 4">318-1</strain>
    </source>
</reference>
<dbReference type="InterPro" id="IPR054357">
    <property type="entry name" value="MFE-2_N"/>
</dbReference>
<dbReference type="CDD" id="cd03448">
    <property type="entry name" value="HDE_HSD"/>
    <property type="match status" value="1"/>
</dbReference>
<dbReference type="GO" id="GO:0006635">
    <property type="term" value="P:fatty acid beta-oxidation"/>
    <property type="evidence" value="ECO:0007669"/>
    <property type="project" value="TreeGrafter"/>
</dbReference>
<protein>
    <submittedName>
        <fullName evidence="3">3-alpha,7-alpha, 12-alpha-trihydroxy-5-beta-cholest-24-enoyl-CoA hydratase</fullName>
    </submittedName>
</protein>
<dbReference type="Pfam" id="PF01575">
    <property type="entry name" value="MaoC_dehydratas"/>
    <property type="match status" value="1"/>
</dbReference>
<dbReference type="InterPro" id="IPR002539">
    <property type="entry name" value="MaoC-like_dom"/>
</dbReference>
<evidence type="ECO:0000259" key="2">
    <source>
        <dbReference type="Pfam" id="PF22622"/>
    </source>
</evidence>
<dbReference type="GO" id="GO:0044594">
    <property type="term" value="F:17-beta-hydroxysteroid dehydrogenase (NAD+) activity"/>
    <property type="evidence" value="ECO:0007669"/>
    <property type="project" value="TreeGrafter"/>
</dbReference>
<comment type="caution">
    <text evidence="3">The sequence shown here is derived from an EMBL/GenBank/DDBJ whole genome shotgun (WGS) entry which is preliminary data.</text>
</comment>
<evidence type="ECO:0000313" key="3">
    <source>
        <dbReference type="EMBL" id="TDK53752.1"/>
    </source>
</evidence>
<dbReference type="Proteomes" id="UP000295301">
    <property type="component" value="Unassembled WGS sequence"/>
</dbReference>
<dbReference type="PANTHER" id="PTHR13078">
    <property type="entry name" value="PEROXISOMAL MULTIFUNCTIONAL ENZYME TYPE 2-RELATED"/>
    <property type="match status" value="1"/>
</dbReference>
<dbReference type="EMBL" id="SMUV01000016">
    <property type="protein sequence ID" value="TDK53752.1"/>
    <property type="molecule type" value="Genomic_DNA"/>
</dbReference>
<dbReference type="InterPro" id="IPR029069">
    <property type="entry name" value="HotDog_dom_sf"/>
</dbReference>
<evidence type="ECO:0000259" key="1">
    <source>
        <dbReference type="Pfam" id="PF01575"/>
    </source>
</evidence>
<dbReference type="SUPFAM" id="SSF54637">
    <property type="entry name" value="Thioesterase/thiol ester dehydrase-isomerase"/>
    <property type="match status" value="2"/>
</dbReference>
<dbReference type="AlphaFoldDB" id="A0A4R5VJ97"/>
<name>A0A4R5VJ97_9RHOB</name>
<dbReference type="Gene3D" id="3.10.129.10">
    <property type="entry name" value="Hotdog Thioesterase"/>
    <property type="match status" value="1"/>
</dbReference>
<sequence length="289" mass="31195">MAFNHDVVANLVFPPVTQTPSARDCQLYALSVGFGRDPTDRRDLPFVYEKHLRVAPTMAAVLCTPGHWVADPKLGIDADSVLHGEQSVRLHRAIPVGQPLTGHSRIVNVWDKGAGKGALVELECQVSDANGIPLWTVNRTAYLRGEGGYGGAVQPKGRPWTLPDRKADMVCDIPTSGQQALLYRLNGDLNPVHADPDIASAVGFPQPVLHGLCSYGIAGCALLKTVCEHDEARVRGLSVRFFAPAFPGDTIRTSIWREGSRALFTCTALERGVQIITNGTMELHEGAST</sequence>
<dbReference type="OrthoDB" id="5522043at2"/>
<dbReference type="RefSeq" id="WP_133357774.1">
    <property type="nucleotide sequence ID" value="NZ_SMUV01000016.1"/>
</dbReference>
<accession>A0A4R5VJ97</accession>
<proteinExistence type="predicted"/>
<keyword evidence="4" id="KW-1185">Reference proteome</keyword>
<feature type="domain" description="MaoC-like" evidence="1">
    <location>
        <begin position="163"/>
        <end position="277"/>
    </location>
</feature>
<gene>
    <name evidence="3" type="ORF">E1832_00200</name>
</gene>
<dbReference type="GO" id="GO:0003857">
    <property type="term" value="F:(3S)-3-hydroxyacyl-CoA dehydrogenase (NAD+) activity"/>
    <property type="evidence" value="ECO:0007669"/>
    <property type="project" value="TreeGrafter"/>
</dbReference>
<evidence type="ECO:0000313" key="4">
    <source>
        <dbReference type="Proteomes" id="UP000295301"/>
    </source>
</evidence>
<dbReference type="PANTHER" id="PTHR13078:SF56">
    <property type="entry name" value="PEROXISOMAL MULTIFUNCTIONAL ENZYME TYPE 2"/>
    <property type="match status" value="1"/>
</dbReference>
<dbReference type="Pfam" id="PF22622">
    <property type="entry name" value="MFE-2_hydrat-2_N"/>
    <property type="match status" value="1"/>
</dbReference>
<organism evidence="3 4">
    <name type="scientific">Antarcticimicrobium luteum</name>
    <dbReference type="NCBI Taxonomy" id="2547397"/>
    <lineage>
        <taxon>Bacteria</taxon>
        <taxon>Pseudomonadati</taxon>
        <taxon>Pseudomonadota</taxon>
        <taxon>Alphaproteobacteria</taxon>
        <taxon>Rhodobacterales</taxon>
        <taxon>Paracoccaceae</taxon>
        <taxon>Antarcticimicrobium</taxon>
    </lineage>
</organism>
<feature type="domain" description="Peroxisomal multifunctional enzyme type 2-like N-terminal" evidence="2">
    <location>
        <begin position="22"/>
        <end position="145"/>
    </location>
</feature>